<name>A0AAE1D1J3_9GAST</name>
<comment type="caution">
    <text evidence="1">The sequence shown here is derived from an EMBL/GenBank/DDBJ whole genome shotgun (WGS) entry which is preliminary data.</text>
</comment>
<organism evidence="1 2">
    <name type="scientific">Elysia crispata</name>
    <name type="common">lettuce slug</name>
    <dbReference type="NCBI Taxonomy" id="231223"/>
    <lineage>
        <taxon>Eukaryota</taxon>
        <taxon>Metazoa</taxon>
        <taxon>Spiralia</taxon>
        <taxon>Lophotrochozoa</taxon>
        <taxon>Mollusca</taxon>
        <taxon>Gastropoda</taxon>
        <taxon>Heterobranchia</taxon>
        <taxon>Euthyneura</taxon>
        <taxon>Panpulmonata</taxon>
        <taxon>Sacoglossa</taxon>
        <taxon>Placobranchoidea</taxon>
        <taxon>Plakobranchidae</taxon>
        <taxon>Elysia</taxon>
    </lineage>
</organism>
<dbReference type="AlphaFoldDB" id="A0AAE1D1J3"/>
<gene>
    <name evidence="1" type="ORF">RRG08_065206</name>
</gene>
<dbReference type="EMBL" id="JAWDGP010005870">
    <property type="protein sequence ID" value="KAK3750561.1"/>
    <property type="molecule type" value="Genomic_DNA"/>
</dbReference>
<reference evidence="1" key="1">
    <citation type="journal article" date="2023" name="G3 (Bethesda)">
        <title>A reference genome for the long-term kleptoplast-retaining sea slug Elysia crispata morphotype clarki.</title>
        <authorList>
            <person name="Eastman K.E."/>
            <person name="Pendleton A.L."/>
            <person name="Shaikh M.A."/>
            <person name="Suttiyut T."/>
            <person name="Ogas R."/>
            <person name="Tomko P."/>
            <person name="Gavelis G."/>
            <person name="Widhalm J.R."/>
            <person name="Wisecaver J.H."/>
        </authorList>
    </citation>
    <scope>NUCLEOTIDE SEQUENCE</scope>
    <source>
        <strain evidence="1">ECLA1</strain>
    </source>
</reference>
<keyword evidence="2" id="KW-1185">Reference proteome</keyword>
<accession>A0AAE1D1J3</accession>
<sequence>MKKTVVKSVWRSRNSSVQLTGEIWSELACAVTVRPWPLPLVLDTLMGQLARTQVMPIRVIWSSGAVHILSTWAWCVCNWGCGQRLSLLDLHPQSKHRNLDL</sequence>
<protein>
    <submittedName>
        <fullName evidence="1">Uncharacterized protein</fullName>
    </submittedName>
</protein>
<dbReference type="Proteomes" id="UP001283361">
    <property type="component" value="Unassembled WGS sequence"/>
</dbReference>
<evidence type="ECO:0000313" key="2">
    <source>
        <dbReference type="Proteomes" id="UP001283361"/>
    </source>
</evidence>
<evidence type="ECO:0000313" key="1">
    <source>
        <dbReference type="EMBL" id="KAK3750561.1"/>
    </source>
</evidence>
<proteinExistence type="predicted"/>